<accession>A0AAE7BCN0</accession>
<evidence type="ECO:0000313" key="1">
    <source>
        <dbReference type="EMBL" id="QKF67967.1"/>
    </source>
</evidence>
<dbReference type="Pfam" id="PF06258">
    <property type="entry name" value="Mito_fiss_Elm1"/>
    <property type="match status" value="1"/>
</dbReference>
<dbReference type="KEGG" id="avp:AVENP_2453"/>
<dbReference type="AlphaFoldDB" id="A0AAE7BCN0"/>
<sequence length="291" mass="33753">MKRILIISDGKPGHLNQSIAFCKIKNISYDILEVKFKSKFHKALSYIFDNFDFFTESLFEEHKNYYPEFYDAIISAGSGTYYFNKVIAQKYNKKSIALMLPKSYKYSTFYYIIAQEHDHPVLLDNLIAIPLNLSYSSPKGYLKKVDDKKSLAIIIGGDNGIFSMNCNLIKQKLDEIFEKYPEYLKYITTSRRTSSDVEMLIDKYAFDYKLIYSKEPNINPIGDFIAICDEFFITIDSTSMLSEVRANSDAKISIINLESKKENTKYHKLASIINNMDEKLDFAKILKKIKI</sequence>
<proteinExistence type="predicted"/>
<reference evidence="1 2" key="1">
    <citation type="submission" date="2020-05" db="EMBL/GenBank/DDBJ databases">
        <title>Complete genome sequencing of Campylobacter and Arcobacter type strains.</title>
        <authorList>
            <person name="Miller W.G."/>
            <person name="Yee E."/>
        </authorList>
    </citation>
    <scope>NUCLEOTIDE SEQUENCE [LARGE SCALE GENOMIC DNA]</scope>
    <source>
        <strain evidence="1 2">LMG 26156</strain>
    </source>
</reference>
<gene>
    <name evidence="1" type="ORF">AVENP_2453</name>
</gene>
<protein>
    <submittedName>
        <fullName evidence="1">Mitochondrial fission domain-containing protein</fullName>
    </submittedName>
</protein>
<keyword evidence="2" id="KW-1185">Reference proteome</keyword>
<evidence type="ECO:0000313" key="2">
    <source>
        <dbReference type="Proteomes" id="UP000503482"/>
    </source>
</evidence>
<dbReference type="Proteomes" id="UP000503482">
    <property type="component" value="Chromosome"/>
</dbReference>
<name>A0AAE7BCN0_9BACT</name>
<dbReference type="EMBL" id="CP053840">
    <property type="protein sequence ID" value="QKF67967.1"/>
    <property type="molecule type" value="Genomic_DNA"/>
</dbReference>
<dbReference type="InterPro" id="IPR009367">
    <property type="entry name" value="Elm1-like"/>
</dbReference>
<organism evidence="1 2">
    <name type="scientific">Arcobacter venerupis</name>
    <dbReference type="NCBI Taxonomy" id="1054033"/>
    <lineage>
        <taxon>Bacteria</taxon>
        <taxon>Pseudomonadati</taxon>
        <taxon>Campylobacterota</taxon>
        <taxon>Epsilonproteobacteria</taxon>
        <taxon>Campylobacterales</taxon>
        <taxon>Arcobacteraceae</taxon>
        <taxon>Arcobacter</taxon>
    </lineage>
</organism>
<dbReference type="RefSeq" id="WP_172664310.1">
    <property type="nucleotide sequence ID" value="NZ_CP053840.1"/>
</dbReference>